<dbReference type="EMBL" id="BMCG01000001">
    <property type="protein sequence ID" value="GGB96778.1"/>
    <property type="molecule type" value="Genomic_DNA"/>
</dbReference>
<protein>
    <submittedName>
        <fullName evidence="1">Uncharacterized protein</fullName>
    </submittedName>
</protein>
<keyword evidence="2" id="KW-1185">Reference proteome</keyword>
<evidence type="ECO:0000313" key="2">
    <source>
        <dbReference type="Proteomes" id="UP000620266"/>
    </source>
</evidence>
<gene>
    <name evidence="1" type="ORF">GCM10007205_02570</name>
</gene>
<evidence type="ECO:0000313" key="1">
    <source>
        <dbReference type="EMBL" id="GGB96778.1"/>
    </source>
</evidence>
<sequence>MDIEINESNPQKNAAIAFYWGIAAAKRCNASKKAKHALRRRPACGQAQPFMRTTARSRNKGKWMEAAERGIDRTVALSAP</sequence>
<reference evidence="1" key="2">
    <citation type="submission" date="2020-09" db="EMBL/GenBank/DDBJ databases">
        <authorList>
            <person name="Sun Q."/>
            <person name="Sedlacek I."/>
        </authorList>
    </citation>
    <scope>NUCLEOTIDE SEQUENCE</scope>
    <source>
        <strain evidence="1">CCM 7086</strain>
    </source>
</reference>
<name>A0A8J2UJB4_9BURK</name>
<proteinExistence type="predicted"/>
<reference evidence="1" key="1">
    <citation type="journal article" date="2014" name="Int. J. Syst. Evol. Microbiol.">
        <title>Complete genome sequence of Corynebacterium casei LMG S-19264T (=DSM 44701T), isolated from a smear-ripened cheese.</title>
        <authorList>
            <consortium name="US DOE Joint Genome Institute (JGI-PGF)"/>
            <person name="Walter F."/>
            <person name="Albersmeier A."/>
            <person name="Kalinowski J."/>
            <person name="Ruckert C."/>
        </authorList>
    </citation>
    <scope>NUCLEOTIDE SEQUENCE</scope>
    <source>
        <strain evidence="1">CCM 7086</strain>
    </source>
</reference>
<organism evidence="1 2">
    <name type="scientific">Oxalicibacterium flavum</name>
    <dbReference type="NCBI Taxonomy" id="179467"/>
    <lineage>
        <taxon>Bacteria</taxon>
        <taxon>Pseudomonadati</taxon>
        <taxon>Pseudomonadota</taxon>
        <taxon>Betaproteobacteria</taxon>
        <taxon>Burkholderiales</taxon>
        <taxon>Oxalobacteraceae</taxon>
        <taxon>Oxalicibacterium</taxon>
    </lineage>
</organism>
<comment type="caution">
    <text evidence="1">The sequence shown here is derived from an EMBL/GenBank/DDBJ whole genome shotgun (WGS) entry which is preliminary data.</text>
</comment>
<dbReference type="Proteomes" id="UP000620266">
    <property type="component" value="Unassembled WGS sequence"/>
</dbReference>
<accession>A0A8J2UJB4</accession>
<dbReference type="RefSeq" id="WP_188394360.1">
    <property type="nucleotide sequence ID" value="NZ_BMCG01000001.1"/>
</dbReference>
<dbReference type="AlphaFoldDB" id="A0A8J2UJB4"/>